<accession>A0ABS5V3M5</accession>
<gene>
    <name evidence="1" type="ORF">KJI95_08305</name>
</gene>
<evidence type="ECO:0000313" key="2">
    <source>
        <dbReference type="Proteomes" id="UP001195903"/>
    </source>
</evidence>
<keyword evidence="2" id="KW-1185">Reference proteome</keyword>
<dbReference type="Proteomes" id="UP001195903">
    <property type="component" value="Unassembled WGS sequence"/>
</dbReference>
<reference evidence="1 2" key="1">
    <citation type="submission" date="2021-05" db="EMBL/GenBank/DDBJ databases">
        <title>Shewanella sp. JM162201.</title>
        <authorList>
            <person name="Xu S."/>
            <person name="Li A."/>
        </authorList>
    </citation>
    <scope>NUCLEOTIDE SEQUENCE [LARGE SCALE GENOMIC DNA]</scope>
    <source>
        <strain evidence="1 2">JM162201</strain>
    </source>
</reference>
<sequence>MIVNLRSFFHSLVKAVVQRCCGATFAPVVARCGVFNNAQIHFSLKLTHYGIARYWLTFTLSEDDVSELIIFVWYFHSGEPMIAGYEILLPICKK</sequence>
<dbReference type="EMBL" id="JAHEPS010000002">
    <property type="protein sequence ID" value="MBT1444530.1"/>
    <property type="molecule type" value="Genomic_DNA"/>
</dbReference>
<proteinExistence type="predicted"/>
<evidence type="ECO:0000313" key="1">
    <source>
        <dbReference type="EMBL" id="MBT1444530.1"/>
    </source>
</evidence>
<dbReference type="RefSeq" id="WP_214506706.1">
    <property type="nucleotide sequence ID" value="NZ_JAHEPS010000002.1"/>
</dbReference>
<name>A0ABS5V3M5_9GAMM</name>
<comment type="caution">
    <text evidence="1">The sequence shown here is derived from an EMBL/GenBank/DDBJ whole genome shotgun (WGS) entry which is preliminary data.</text>
</comment>
<organism evidence="1 2">
    <name type="scientific">Shewanella jiangmenensis</name>
    <dbReference type="NCBI Taxonomy" id="2837387"/>
    <lineage>
        <taxon>Bacteria</taxon>
        <taxon>Pseudomonadati</taxon>
        <taxon>Pseudomonadota</taxon>
        <taxon>Gammaproteobacteria</taxon>
        <taxon>Alteromonadales</taxon>
        <taxon>Shewanellaceae</taxon>
        <taxon>Shewanella</taxon>
    </lineage>
</organism>
<protein>
    <submittedName>
        <fullName evidence="1">Uncharacterized protein</fullName>
    </submittedName>
</protein>